<keyword evidence="4" id="KW-0482">Metalloprotease</keyword>
<dbReference type="CDD" id="cd04276">
    <property type="entry name" value="ZnMc_MMP_like_2"/>
    <property type="match status" value="1"/>
</dbReference>
<feature type="signal peptide" evidence="1">
    <location>
        <begin position="1"/>
        <end position="23"/>
    </location>
</feature>
<dbReference type="InterPro" id="IPR034032">
    <property type="entry name" value="Zn_MMP-like_bac"/>
</dbReference>
<dbReference type="RefSeq" id="WP_186978636.1">
    <property type="nucleotide sequence ID" value="NZ_JACOOH010000012.1"/>
</dbReference>
<organism evidence="4 5">
    <name type="scientific">Butyricimonas hominis</name>
    <dbReference type="NCBI Taxonomy" id="2763032"/>
    <lineage>
        <taxon>Bacteria</taxon>
        <taxon>Pseudomonadati</taxon>
        <taxon>Bacteroidota</taxon>
        <taxon>Bacteroidia</taxon>
        <taxon>Bacteroidales</taxon>
        <taxon>Odoribacteraceae</taxon>
        <taxon>Butyricimonas</taxon>
    </lineage>
</organism>
<dbReference type="PANTHER" id="PTHR38478:SF1">
    <property type="entry name" value="ZINC DEPENDENT METALLOPROTEASE DOMAIN LIPOPROTEIN"/>
    <property type="match status" value="1"/>
</dbReference>
<keyword evidence="5" id="KW-1185">Reference proteome</keyword>
<sequence length="884" mass="99434">MKNCFVLVMLLSLLIPSAGESYAGELFKKKKKKETIEEVKRPVVKKKNKYETLMKSPGIVTAKGDFLTIHKVGQKIYLEYPLKYMDREILVGGTVSATSEPMLLRVGYKYNDPILYRVVKKDSAIVFNKPNLAATAGEDKPWVKRAMEKNYMDMQANSFSIHSYNADSSAVVIDVTSFIKDNKSLAPKISAGSISSSPVSGKFSFEGVKAFEDNASVEVSQPVEASVSMLFSKINLGQVATRSVITFLLLPEAKMRPRVQDSRVGIFFTVNSASDRMQLPIRKISQEKDGFDSYILSNRWRLEPKDMEAWKRGELVEPVKPIVWYVDDAFPDEWRGPIKEGILIWNKAFEKIGFKNVMVAKDFPKDDPNFDPDNLKYTCVRYSPNAEANAMGPSWVDPTTGEIINASVIVYNNIVELINNWRFVQTAQLDPRVRASKMPKDVLDESIVYVISHEIGHTLGLLHNMSASASIPVDSLRSASFTQKYGTTPSIMDYARFNYVAQPGDKGVKLTPPELGVYDYYVIKWLYSPIPEAKDMWEEAEIAQKWIDEKAGDPLYRYGRQQLMLRIDPSALEEDLGDDPLKASTYGIKNLKYILSHLNEWIEDDVDYTHRMQLYSAIQSQYMRYLLNVLYQVGGVHLTQVKDGTAGEAVVSVPRAKQKEALAWVIKELRNSDWINLPELINQTGLAVYPSAKIVAGISKAIVAKGGHVILSSHVSKEKNPYTIGEFYDDLYAGVFAPTIQGRKLTAADRIMQENIFNNMISVSSKHMKGDAIQSLNPSLAEIEAYELCPKGLMEVLHSHVQNIEEELGMNVLAREGLSVEFGQSASPFQDEVKIDAINNSFGYNQAMLKRVVTLLKGKLASANRDDRVHYEGLIFVLEEMKKK</sequence>
<accession>A0ABR7D6M0</accession>
<name>A0ABR7D6M0_9BACT</name>
<evidence type="ECO:0000256" key="1">
    <source>
        <dbReference type="SAM" id="SignalP"/>
    </source>
</evidence>
<feature type="domain" description="EcxA zinc-binding" evidence="2">
    <location>
        <begin position="437"/>
        <end position="739"/>
    </location>
</feature>
<feature type="chain" id="PRO_5046500604" evidence="1">
    <location>
        <begin position="24"/>
        <end position="884"/>
    </location>
</feature>
<feature type="domain" description="DUF5117" evidence="3">
    <location>
        <begin position="118"/>
        <end position="305"/>
    </location>
</feature>
<dbReference type="Pfam" id="PF16313">
    <property type="entry name" value="DUF4953"/>
    <property type="match status" value="1"/>
</dbReference>
<keyword evidence="1" id="KW-0732">Signal</keyword>
<dbReference type="EMBL" id="JACOOH010000012">
    <property type="protein sequence ID" value="MBC5623613.1"/>
    <property type="molecule type" value="Genomic_DNA"/>
</dbReference>
<keyword evidence="4" id="KW-0645">Protease</keyword>
<evidence type="ECO:0000259" key="3">
    <source>
        <dbReference type="Pfam" id="PF17148"/>
    </source>
</evidence>
<gene>
    <name evidence="4" type="ORF">H8S64_21195</name>
</gene>
<keyword evidence="4" id="KW-0378">Hydrolase</keyword>
<evidence type="ECO:0000313" key="4">
    <source>
        <dbReference type="EMBL" id="MBC5623613.1"/>
    </source>
</evidence>
<dbReference type="Gene3D" id="3.40.390.10">
    <property type="entry name" value="Collagenase (Catalytic Domain)"/>
    <property type="match status" value="1"/>
</dbReference>
<dbReference type="GO" id="GO:0008237">
    <property type="term" value="F:metallopeptidase activity"/>
    <property type="evidence" value="ECO:0007669"/>
    <property type="project" value="UniProtKB-KW"/>
</dbReference>
<dbReference type="InterPro" id="IPR032534">
    <property type="entry name" value="EcxA_zinc-bd"/>
</dbReference>
<comment type="caution">
    <text evidence="4">The sequence shown here is derived from an EMBL/GenBank/DDBJ whole genome shotgun (WGS) entry which is preliminary data.</text>
</comment>
<evidence type="ECO:0000259" key="2">
    <source>
        <dbReference type="Pfam" id="PF16313"/>
    </source>
</evidence>
<evidence type="ECO:0000313" key="5">
    <source>
        <dbReference type="Proteomes" id="UP000646484"/>
    </source>
</evidence>
<proteinExistence type="predicted"/>
<reference evidence="4 5" key="1">
    <citation type="submission" date="2020-08" db="EMBL/GenBank/DDBJ databases">
        <title>Genome public.</title>
        <authorList>
            <person name="Liu C."/>
            <person name="Sun Q."/>
        </authorList>
    </citation>
    <scope>NUCLEOTIDE SEQUENCE [LARGE SCALE GENOMIC DNA]</scope>
    <source>
        <strain evidence="4 5">NSJ-56</strain>
    </source>
</reference>
<dbReference type="SUPFAM" id="SSF55486">
    <property type="entry name" value="Metalloproteases ('zincins'), catalytic domain"/>
    <property type="match status" value="1"/>
</dbReference>
<protein>
    <submittedName>
        <fullName evidence="4">Zinc-dependent metalloprotease</fullName>
    </submittedName>
</protein>
<dbReference type="InterPro" id="IPR024079">
    <property type="entry name" value="MetalloPept_cat_dom_sf"/>
</dbReference>
<dbReference type="Pfam" id="PF17148">
    <property type="entry name" value="DUF5117"/>
    <property type="match status" value="1"/>
</dbReference>
<dbReference type="InterPro" id="IPR033413">
    <property type="entry name" value="DUF5117"/>
</dbReference>
<dbReference type="Proteomes" id="UP000646484">
    <property type="component" value="Unassembled WGS sequence"/>
</dbReference>
<dbReference type="PANTHER" id="PTHR38478">
    <property type="entry name" value="PEPTIDASE M1A AND M12B"/>
    <property type="match status" value="1"/>
</dbReference>